<feature type="transmembrane region" description="Helical" evidence="1">
    <location>
        <begin position="29"/>
        <end position="47"/>
    </location>
</feature>
<sequence>MKAIKEVNQKKGGILGFIETVGNRLPHPATIFVILCAGVVILSHVLASKGVSVTYEGIDRATNEIKEITVSVQSLLTPDGIRYIFESLITNFTSFAALGTVLVAMLGVGVAEGTGLIGTALRRLVLKTPKSLVTMVVVFAGVMSSIASDAGYVVLVPLGAVIFMSCGRHPLAGIAAAFAGVSGGFSANLFPGPVDALLAGMTTEGAHMFDPSYSASPVGNWYFIMASTVVITLIGTLVTEKIVEPRLGKYRGELIAGDEDAMKPLDKKEKRGLKFAGLFALVGIILIGALVVPANGILRNPETGEILSSPFMNSIVVSIAFVFLLAGVGYGIGEGKIKSDKDIIGEMGKTMSTMGSYIVLVFFAAQFVAYFGKTNLGTVIAVKGADFLKATGIQGIPLLVGFILVTAFINLFMGSASAKWAIMAPIFVPMLMGVNISPEMTQMAYRIGDSTTNIISPLMTYFALIVSFSEKYDEESGIGTMISTMVPYSVCLLIGWTILLMVWYVFKLPLGPGAGIVI</sequence>
<dbReference type="EMBL" id="CP010994">
    <property type="protein sequence ID" value="AMN34300.1"/>
    <property type="molecule type" value="Genomic_DNA"/>
</dbReference>
<feature type="transmembrane region" description="Helical" evidence="1">
    <location>
        <begin position="88"/>
        <end position="111"/>
    </location>
</feature>
<gene>
    <name evidence="2" type="ORF">JFP838_00480</name>
</gene>
<dbReference type="PANTHER" id="PTHR30282">
    <property type="entry name" value="P-AMINOBENZOYL GLUTAMATE TRANSPORTER"/>
    <property type="match status" value="1"/>
</dbReference>
<evidence type="ECO:0000256" key="1">
    <source>
        <dbReference type="SAM" id="Phobius"/>
    </source>
</evidence>
<feature type="transmembrane region" description="Helical" evidence="1">
    <location>
        <begin position="272"/>
        <end position="291"/>
    </location>
</feature>
<feature type="transmembrane region" description="Helical" evidence="1">
    <location>
        <begin position="450"/>
        <end position="469"/>
    </location>
</feature>
<proteinExistence type="predicted"/>
<keyword evidence="1" id="KW-0472">Membrane</keyword>
<dbReference type="PATRIC" id="fig|1502.177.peg.80"/>
<feature type="transmembrane region" description="Helical" evidence="1">
    <location>
        <begin position="481"/>
        <end position="506"/>
    </location>
</feature>
<feature type="transmembrane region" description="Helical" evidence="1">
    <location>
        <begin position="354"/>
        <end position="372"/>
    </location>
</feature>
<evidence type="ECO:0000313" key="3">
    <source>
        <dbReference type="Proteomes" id="UP000070260"/>
    </source>
</evidence>
<feature type="transmembrane region" description="Helical" evidence="1">
    <location>
        <begin position="392"/>
        <end position="413"/>
    </location>
</feature>
<dbReference type="RefSeq" id="WP_061426063.1">
    <property type="nucleotide sequence ID" value="NZ_CATNZO010000001.1"/>
</dbReference>
<dbReference type="OrthoDB" id="3314392at2"/>
<organism evidence="2 3">
    <name type="scientific">Clostridium perfringens</name>
    <dbReference type="NCBI Taxonomy" id="1502"/>
    <lineage>
        <taxon>Bacteria</taxon>
        <taxon>Bacillati</taxon>
        <taxon>Bacillota</taxon>
        <taxon>Clostridia</taxon>
        <taxon>Eubacteriales</taxon>
        <taxon>Clostridiaceae</taxon>
        <taxon>Clostridium</taxon>
    </lineage>
</organism>
<feature type="transmembrane region" description="Helical" evidence="1">
    <location>
        <begin position="171"/>
        <end position="190"/>
    </location>
</feature>
<dbReference type="GO" id="GO:1902604">
    <property type="term" value="P:p-aminobenzoyl-glutamate transmembrane transport"/>
    <property type="evidence" value="ECO:0007669"/>
    <property type="project" value="InterPro"/>
</dbReference>
<dbReference type="Proteomes" id="UP000070260">
    <property type="component" value="Chromosome"/>
</dbReference>
<protein>
    <submittedName>
        <fullName evidence="2">Aminobenzoyl-glutamate transporter</fullName>
    </submittedName>
</protein>
<dbReference type="PANTHER" id="PTHR30282:SF0">
    <property type="entry name" value="P-AMINOBENZOYL-GLUTAMATE TRANSPORT PROTEIN"/>
    <property type="match status" value="1"/>
</dbReference>
<reference evidence="2 3" key="1">
    <citation type="journal article" date="2016" name="PLoS ONE">
        <title>Plasmid Characterization and Chromosome Analysis of Two netF+ Clostridium perfringens Isolates Associated with Foal and Canine Necrotizing Enteritis.</title>
        <authorList>
            <person name="Mehdizadeh Gohari I."/>
            <person name="Kropinski A.M."/>
            <person name="Weese S.J."/>
            <person name="Parreira V.R."/>
            <person name="Whitehead A.E."/>
            <person name="Boerlin P."/>
            <person name="Prescott J.F."/>
        </authorList>
    </citation>
    <scope>NUCLEOTIDE SEQUENCE [LARGE SCALE GENOMIC DNA]</scope>
    <source>
        <strain evidence="2 3">JP838</strain>
    </source>
</reference>
<dbReference type="AlphaFoldDB" id="A0A127EED4"/>
<feature type="transmembrane region" description="Helical" evidence="1">
    <location>
        <begin position="221"/>
        <end position="239"/>
    </location>
</feature>
<name>A0A127EED4_CLOPF</name>
<keyword evidence="1" id="KW-0812">Transmembrane</keyword>
<dbReference type="InterPro" id="IPR004697">
    <property type="entry name" value="AbgT"/>
</dbReference>
<keyword evidence="1" id="KW-1133">Transmembrane helix</keyword>
<accession>A0A127EED4</accession>
<dbReference type="GO" id="GO:0015558">
    <property type="term" value="F:secondary active p-aminobenzoyl-glutamate transmembrane transporter activity"/>
    <property type="evidence" value="ECO:0007669"/>
    <property type="project" value="InterPro"/>
</dbReference>
<dbReference type="Pfam" id="PF03806">
    <property type="entry name" value="ABG_transport"/>
    <property type="match status" value="1"/>
</dbReference>
<feature type="transmembrane region" description="Helical" evidence="1">
    <location>
        <begin position="131"/>
        <end position="164"/>
    </location>
</feature>
<feature type="transmembrane region" description="Helical" evidence="1">
    <location>
        <begin position="311"/>
        <end position="333"/>
    </location>
</feature>
<evidence type="ECO:0000313" key="2">
    <source>
        <dbReference type="EMBL" id="AMN34300.1"/>
    </source>
</evidence>